<gene>
    <name evidence="3" type="ORF">ABUW04_21340</name>
</gene>
<dbReference type="GO" id="GO:0004733">
    <property type="term" value="F:pyridoxamine phosphate oxidase activity"/>
    <property type="evidence" value="ECO:0007669"/>
    <property type="project" value="UniProtKB-EC"/>
</dbReference>
<dbReference type="SUPFAM" id="SSF50475">
    <property type="entry name" value="FMN-binding split barrel"/>
    <property type="match status" value="1"/>
</dbReference>
<dbReference type="InterPro" id="IPR012349">
    <property type="entry name" value="Split_barrel_FMN-bd"/>
</dbReference>
<evidence type="ECO:0000313" key="3">
    <source>
        <dbReference type="EMBL" id="MFC1440807.1"/>
    </source>
</evidence>
<sequence>MREQRHGRRVMMAEDQRDAFLRGQRTCRVATVAADGRPHVTPLWFVWDGSALWLYSITRSRRWGELERDPRVAVVVDSGEEYGELRGVELTGSVEQVAEAPRTGLDYRGPYQLESAEKLFAAKYGFGATMYHDGRHGWLRLAPATLTSWDFQRLNGDFAR</sequence>
<protein>
    <submittedName>
        <fullName evidence="3">Pyridoxamine 5'-phosphate oxidase family protein</fullName>
        <ecNumber evidence="3">1.-.-.-</ecNumber>
        <ecNumber evidence="3">1.4.3.5</ecNumber>
    </submittedName>
</protein>
<proteinExistence type="predicted"/>
<feature type="domain" description="Pyridoxamine 5'-phosphate oxidase N-terminal" evidence="2">
    <location>
        <begin position="14"/>
        <end position="147"/>
    </location>
</feature>
<dbReference type="EMBL" id="JBEUKS010000007">
    <property type="protein sequence ID" value="MFC1440807.1"/>
    <property type="molecule type" value="Genomic_DNA"/>
</dbReference>
<dbReference type="Pfam" id="PF01243">
    <property type="entry name" value="PNPOx_N"/>
    <property type="match status" value="1"/>
</dbReference>
<evidence type="ECO:0000256" key="1">
    <source>
        <dbReference type="ARBA" id="ARBA00023002"/>
    </source>
</evidence>
<dbReference type="InterPro" id="IPR052019">
    <property type="entry name" value="F420H2_bilvrd_red/Heme_oxyg"/>
</dbReference>
<dbReference type="PANTHER" id="PTHR35176:SF6">
    <property type="entry name" value="HEME OXYGENASE HI_0854-RELATED"/>
    <property type="match status" value="1"/>
</dbReference>
<dbReference type="EC" id="1.-.-.-" evidence="3"/>
<organism evidence="3 4">
    <name type="scientific">Streptacidiphilus jeojiensis</name>
    <dbReference type="NCBI Taxonomy" id="3229225"/>
    <lineage>
        <taxon>Bacteria</taxon>
        <taxon>Bacillati</taxon>
        <taxon>Actinomycetota</taxon>
        <taxon>Actinomycetes</taxon>
        <taxon>Kitasatosporales</taxon>
        <taxon>Streptomycetaceae</taxon>
        <taxon>Streptacidiphilus</taxon>
    </lineage>
</organism>
<dbReference type="EC" id="1.4.3.5" evidence="3"/>
<dbReference type="Proteomes" id="UP001592581">
    <property type="component" value="Unassembled WGS sequence"/>
</dbReference>
<dbReference type="PANTHER" id="PTHR35176">
    <property type="entry name" value="HEME OXYGENASE HI_0854-RELATED"/>
    <property type="match status" value="1"/>
</dbReference>
<keyword evidence="1 3" id="KW-0560">Oxidoreductase</keyword>
<evidence type="ECO:0000313" key="4">
    <source>
        <dbReference type="Proteomes" id="UP001592581"/>
    </source>
</evidence>
<name>A0ABV6XRM5_9ACTN</name>
<reference evidence="3 4" key="1">
    <citation type="submission" date="2024-06" db="EMBL/GenBank/DDBJ databases">
        <authorList>
            <person name="Lee S.D."/>
        </authorList>
    </citation>
    <scope>NUCLEOTIDE SEQUENCE [LARGE SCALE GENOMIC DNA]</scope>
    <source>
        <strain evidence="3 4">N1-10</strain>
    </source>
</reference>
<dbReference type="RefSeq" id="WP_380566244.1">
    <property type="nucleotide sequence ID" value="NZ_JBEUKS010000007.1"/>
</dbReference>
<comment type="caution">
    <text evidence="3">The sequence shown here is derived from an EMBL/GenBank/DDBJ whole genome shotgun (WGS) entry which is preliminary data.</text>
</comment>
<dbReference type="Gene3D" id="2.30.110.10">
    <property type="entry name" value="Electron Transport, Fmn-binding Protein, Chain A"/>
    <property type="match status" value="1"/>
</dbReference>
<accession>A0ABV6XRM5</accession>
<evidence type="ECO:0000259" key="2">
    <source>
        <dbReference type="Pfam" id="PF01243"/>
    </source>
</evidence>
<keyword evidence="4" id="KW-1185">Reference proteome</keyword>
<dbReference type="InterPro" id="IPR011576">
    <property type="entry name" value="Pyridox_Oxase_N"/>
</dbReference>